<evidence type="ECO:0000259" key="1">
    <source>
        <dbReference type="Pfam" id="PF01575"/>
    </source>
</evidence>
<dbReference type="PANTHER" id="PTHR42993">
    <property type="entry name" value="MAOC-LIKE DEHYDRATASE DOMAIN-CONTAINING PROTEIN"/>
    <property type="match status" value="1"/>
</dbReference>
<name>A0ABV7WWA4_9GAMM</name>
<dbReference type="Gene3D" id="3.10.129.10">
    <property type="entry name" value="Hotdog Thioesterase"/>
    <property type="match status" value="1"/>
</dbReference>
<proteinExistence type="predicted"/>
<protein>
    <submittedName>
        <fullName evidence="2">MaoC family dehydratase</fullName>
    </submittedName>
</protein>
<dbReference type="CDD" id="cd03450">
    <property type="entry name" value="NodN"/>
    <property type="match status" value="1"/>
</dbReference>
<comment type="caution">
    <text evidence="2">The sequence shown here is derived from an EMBL/GenBank/DDBJ whole genome shotgun (WGS) entry which is preliminary data.</text>
</comment>
<evidence type="ECO:0000313" key="2">
    <source>
        <dbReference type="EMBL" id="MFC3702358.1"/>
    </source>
</evidence>
<dbReference type="Pfam" id="PF01575">
    <property type="entry name" value="MaoC_dehydratas"/>
    <property type="match status" value="1"/>
</dbReference>
<dbReference type="Proteomes" id="UP001595710">
    <property type="component" value="Unassembled WGS sequence"/>
</dbReference>
<accession>A0ABV7WWA4</accession>
<dbReference type="PANTHER" id="PTHR42993:SF1">
    <property type="entry name" value="MAOC-LIKE DEHYDRATASE DOMAIN-CONTAINING PROTEIN"/>
    <property type="match status" value="1"/>
</dbReference>
<dbReference type="InterPro" id="IPR039375">
    <property type="entry name" value="NodN-like"/>
</dbReference>
<keyword evidence="3" id="KW-1185">Reference proteome</keyword>
<dbReference type="SUPFAM" id="SSF54637">
    <property type="entry name" value="Thioesterase/thiol ester dehydrase-isomerase"/>
    <property type="match status" value="1"/>
</dbReference>
<reference evidence="3" key="1">
    <citation type="journal article" date="2019" name="Int. J. Syst. Evol. Microbiol.">
        <title>The Global Catalogue of Microorganisms (GCM) 10K type strain sequencing project: providing services to taxonomists for standard genome sequencing and annotation.</title>
        <authorList>
            <consortium name="The Broad Institute Genomics Platform"/>
            <consortium name="The Broad Institute Genome Sequencing Center for Infectious Disease"/>
            <person name="Wu L."/>
            <person name="Ma J."/>
        </authorList>
    </citation>
    <scope>NUCLEOTIDE SEQUENCE [LARGE SCALE GENOMIC DNA]</scope>
    <source>
        <strain evidence="3">CECT 8288</strain>
    </source>
</reference>
<dbReference type="EMBL" id="JBHRYN010000012">
    <property type="protein sequence ID" value="MFC3702358.1"/>
    <property type="molecule type" value="Genomic_DNA"/>
</dbReference>
<gene>
    <name evidence="2" type="ORF">ACFOND_11965</name>
</gene>
<sequence>MSVIDFLKEKSDRLAKNKDEIVELIQPQLRGYFNEIFQSARNNPWVNWSLDQKLLTSGSDTATTQSDRWIHESNDNAVAMLKNLSNSLGSVIFTGNWMSVEQERINQFAEVTEDQQWIHTDPERAQAESPFKSTIAHGFLTLSLLPKLTNAVDSERPPYPGAKMVVNMGLNQVRFPYPLKAGANIRATKKIISVTPVRRGLEVTEEITVEIENCRRPACVAQTLLLLVY</sequence>
<dbReference type="InterPro" id="IPR029069">
    <property type="entry name" value="HotDog_dom_sf"/>
</dbReference>
<feature type="domain" description="MaoC-like" evidence="1">
    <location>
        <begin position="89"/>
        <end position="205"/>
    </location>
</feature>
<evidence type="ECO:0000313" key="3">
    <source>
        <dbReference type="Proteomes" id="UP001595710"/>
    </source>
</evidence>
<dbReference type="InterPro" id="IPR002539">
    <property type="entry name" value="MaoC-like_dom"/>
</dbReference>
<dbReference type="RefSeq" id="WP_290281332.1">
    <property type="nucleotide sequence ID" value="NZ_JAUFQI010000001.1"/>
</dbReference>
<organism evidence="2 3">
    <name type="scientific">Reinekea marina</name>
    <dbReference type="NCBI Taxonomy" id="1310421"/>
    <lineage>
        <taxon>Bacteria</taxon>
        <taxon>Pseudomonadati</taxon>
        <taxon>Pseudomonadota</taxon>
        <taxon>Gammaproteobacteria</taxon>
        <taxon>Oceanospirillales</taxon>
        <taxon>Saccharospirillaceae</taxon>
        <taxon>Reinekea</taxon>
    </lineage>
</organism>